<feature type="region of interest" description="Disordered" evidence="1">
    <location>
        <begin position="77"/>
        <end position="96"/>
    </location>
</feature>
<protein>
    <submittedName>
        <fullName evidence="2">Endonuclease-reverse transcriptase</fullName>
    </submittedName>
</protein>
<feature type="compositionally biased region" description="Basic residues" evidence="1">
    <location>
        <begin position="77"/>
        <end position="94"/>
    </location>
</feature>
<keyword evidence="2" id="KW-0255">Endonuclease</keyword>
<keyword evidence="2" id="KW-0540">Nuclease</keyword>
<dbReference type="GO" id="GO:0004519">
    <property type="term" value="F:endonuclease activity"/>
    <property type="evidence" value="ECO:0007669"/>
    <property type="project" value="UniProtKB-KW"/>
</dbReference>
<dbReference type="Proteomes" id="UP000762676">
    <property type="component" value="Unassembled WGS sequence"/>
</dbReference>
<evidence type="ECO:0000313" key="3">
    <source>
        <dbReference type="Proteomes" id="UP000762676"/>
    </source>
</evidence>
<evidence type="ECO:0000313" key="2">
    <source>
        <dbReference type="EMBL" id="GFS26429.1"/>
    </source>
</evidence>
<dbReference type="AlphaFoldDB" id="A0AAV4JUG0"/>
<proteinExistence type="predicted"/>
<sequence length="121" mass="14465">MSEFWRMADNDLSKLSSFHTKSLRKIARIFWPPIISKQDLLNHCQHESIENIIVQKRWRWIGYVRRKDQNAIPRVVAKSKPKGHRKRGRPKMTWRRTVEEEAATMGQSWGTLRTLAQDRVR</sequence>
<keyword evidence="3" id="KW-1185">Reference proteome</keyword>
<gene>
    <name evidence="2" type="ORF">ElyMa_005214100</name>
</gene>
<evidence type="ECO:0000256" key="1">
    <source>
        <dbReference type="SAM" id="MobiDB-lite"/>
    </source>
</evidence>
<name>A0AAV4JUG0_9GAST</name>
<organism evidence="2 3">
    <name type="scientific">Elysia marginata</name>
    <dbReference type="NCBI Taxonomy" id="1093978"/>
    <lineage>
        <taxon>Eukaryota</taxon>
        <taxon>Metazoa</taxon>
        <taxon>Spiralia</taxon>
        <taxon>Lophotrochozoa</taxon>
        <taxon>Mollusca</taxon>
        <taxon>Gastropoda</taxon>
        <taxon>Heterobranchia</taxon>
        <taxon>Euthyneura</taxon>
        <taxon>Panpulmonata</taxon>
        <taxon>Sacoglossa</taxon>
        <taxon>Placobranchoidea</taxon>
        <taxon>Plakobranchidae</taxon>
        <taxon>Elysia</taxon>
    </lineage>
</organism>
<comment type="caution">
    <text evidence="2">The sequence shown here is derived from an EMBL/GenBank/DDBJ whole genome shotgun (WGS) entry which is preliminary data.</text>
</comment>
<accession>A0AAV4JUG0</accession>
<reference evidence="2 3" key="1">
    <citation type="journal article" date="2021" name="Elife">
        <title>Chloroplast acquisition without the gene transfer in kleptoplastic sea slugs, Plakobranchus ocellatus.</title>
        <authorList>
            <person name="Maeda T."/>
            <person name="Takahashi S."/>
            <person name="Yoshida T."/>
            <person name="Shimamura S."/>
            <person name="Takaki Y."/>
            <person name="Nagai Y."/>
            <person name="Toyoda A."/>
            <person name="Suzuki Y."/>
            <person name="Arimoto A."/>
            <person name="Ishii H."/>
            <person name="Satoh N."/>
            <person name="Nishiyama T."/>
            <person name="Hasebe M."/>
            <person name="Maruyama T."/>
            <person name="Minagawa J."/>
            <person name="Obokata J."/>
            <person name="Shigenobu S."/>
        </authorList>
    </citation>
    <scope>NUCLEOTIDE SEQUENCE [LARGE SCALE GENOMIC DNA]</scope>
</reference>
<dbReference type="EMBL" id="BMAT01010411">
    <property type="protein sequence ID" value="GFS26429.1"/>
    <property type="molecule type" value="Genomic_DNA"/>
</dbReference>
<keyword evidence="2" id="KW-0378">Hydrolase</keyword>